<dbReference type="EMBL" id="NKCK01000048">
    <property type="protein sequence ID" value="RSM06037.1"/>
    <property type="molecule type" value="Genomic_DNA"/>
</dbReference>
<accession>A0A428TVF1</accession>
<proteinExistence type="predicted"/>
<keyword evidence="2" id="KW-1133">Transmembrane helix</keyword>
<gene>
    <name evidence="3" type="ORF">CEP52_005919</name>
</gene>
<evidence type="ECO:0000256" key="2">
    <source>
        <dbReference type="SAM" id="Phobius"/>
    </source>
</evidence>
<evidence type="ECO:0000313" key="4">
    <source>
        <dbReference type="Proteomes" id="UP000287144"/>
    </source>
</evidence>
<keyword evidence="2" id="KW-0812">Transmembrane</keyword>
<dbReference type="AlphaFoldDB" id="A0A428TVF1"/>
<dbReference type="STRING" id="1325735.A0A428TVF1"/>
<organism evidence="3 4">
    <name type="scientific">Fusarium oligoseptatum</name>
    <dbReference type="NCBI Taxonomy" id="2604345"/>
    <lineage>
        <taxon>Eukaryota</taxon>
        <taxon>Fungi</taxon>
        <taxon>Dikarya</taxon>
        <taxon>Ascomycota</taxon>
        <taxon>Pezizomycotina</taxon>
        <taxon>Sordariomycetes</taxon>
        <taxon>Hypocreomycetidae</taxon>
        <taxon>Hypocreales</taxon>
        <taxon>Nectriaceae</taxon>
        <taxon>Fusarium</taxon>
        <taxon>Fusarium solani species complex</taxon>
    </lineage>
</organism>
<feature type="region of interest" description="Disordered" evidence="1">
    <location>
        <begin position="110"/>
        <end position="133"/>
    </location>
</feature>
<evidence type="ECO:0000256" key="1">
    <source>
        <dbReference type="SAM" id="MobiDB-lite"/>
    </source>
</evidence>
<feature type="transmembrane region" description="Helical" evidence="2">
    <location>
        <begin position="12"/>
        <end position="36"/>
    </location>
</feature>
<dbReference type="Proteomes" id="UP000287144">
    <property type="component" value="Unassembled WGS sequence"/>
</dbReference>
<keyword evidence="4" id="KW-1185">Reference proteome</keyword>
<sequence>MFSADFILGHWLLFFMAPVILIPKVDMLHSMMLFWLRPSRQIRPPIYSMKQSKLRRRRVIRYAILYFTLLIVFIALIVGPVVAGKYIGDTISSSLGGLGFNLVQPTDLEHDNTNSTSQTGTGMAGYTGAGKSKTTGAEASVTAKIKLF</sequence>
<keyword evidence="2" id="KW-0472">Membrane</keyword>
<comment type="caution">
    <text evidence="3">The sequence shown here is derived from an EMBL/GenBank/DDBJ whole genome shotgun (WGS) entry which is preliminary data.</text>
</comment>
<reference evidence="3 4" key="1">
    <citation type="submission" date="2017-06" db="EMBL/GenBank/DDBJ databases">
        <title>Comparative genomic analysis of Ambrosia Fusariam Clade fungi.</title>
        <authorList>
            <person name="Stajich J.E."/>
            <person name="Carrillo J."/>
            <person name="Kijimoto T."/>
            <person name="Eskalen A."/>
            <person name="O'Donnell K."/>
            <person name="Kasson M."/>
        </authorList>
    </citation>
    <scope>NUCLEOTIDE SEQUENCE [LARGE SCALE GENOMIC DNA]</scope>
    <source>
        <strain evidence="3 4">NRRL62579</strain>
    </source>
</reference>
<evidence type="ECO:0000313" key="3">
    <source>
        <dbReference type="EMBL" id="RSM06037.1"/>
    </source>
</evidence>
<protein>
    <submittedName>
        <fullName evidence="3">Uncharacterized protein</fullName>
    </submittedName>
</protein>
<name>A0A428TVF1_9HYPO</name>
<feature type="transmembrane region" description="Helical" evidence="2">
    <location>
        <begin position="59"/>
        <end position="83"/>
    </location>
</feature>